<dbReference type="EMBL" id="RCMV01000866">
    <property type="protein sequence ID" value="KAG3212199.1"/>
    <property type="molecule type" value="Genomic_DNA"/>
</dbReference>
<dbReference type="Proteomes" id="UP000735874">
    <property type="component" value="Unassembled WGS sequence"/>
</dbReference>
<organism evidence="16 17">
    <name type="scientific">Phytophthora cactorum</name>
    <dbReference type="NCBI Taxonomy" id="29920"/>
    <lineage>
        <taxon>Eukaryota</taxon>
        <taxon>Sar</taxon>
        <taxon>Stramenopiles</taxon>
        <taxon>Oomycota</taxon>
        <taxon>Peronosporomycetes</taxon>
        <taxon>Peronosporales</taxon>
        <taxon>Peronosporaceae</taxon>
        <taxon>Phytophthora</taxon>
    </lineage>
</organism>
<dbReference type="GO" id="GO:0003887">
    <property type="term" value="F:DNA-directed DNA polymerase activity"/>
    <property type="evidence" value="ECO:0007669"/>
    <property type="project" value="UniProtKB-KW"/>
</dbReference>
<evidence type="ECO:0000256" key="6">
    <source>
        <dbReference type="ARBA" id="ARBA00022908"/>
    </source>
</evidence>
<evidence type="ECO:0000256" key="5">
    <source>
        <dbReference type="ARBA" id="ARBA00022842"/>
    </source>
</evidence>
<dbReference type="SUPFAM" id="SSF53098">
    <property type="entry name" value="Ribonuclease H-like"/>
    <property type="match status" value="1"/>
</dbReference>
<keyword evidence="8" id="KW-0808">Transferase</keyword>
<dbReference type="PANTHER" id="PTHR42648">
    <property type="entry name" value="TRANSPOSASE, PUTATIVE-RELATED"/>
    <property type="match status" value="1"/>
</dbReference>
<evidence type="ECO:0000313" key="16">
    <source>
        <dbReference type="EMBL" id="RAW24584.1"/>
    </source>
</evidence>
<dbReference type="InterPro" id="IPR012337">
    <property type="entry name" value="RNaseH-like_sf"/>
</dbReference>
<keyword evidence="4" id="KW-0378">Hydrolase</keyword>
<evidence type="ECO:0000256" key="7">
    <source>
        <dbReference type="ARBA" id="ARBA00022918"/>
    </source>
</evidence>
<dbReference type="GO" id="GO:0016787">
    <property type="term" value="F:hydrolase activity"/>
    <property type="evidence" value="ECO:0007669"/>
    <property type="project" value="UniProtKB-KW"/>
</dbReference>
<dbReference type="GO" id="GO:0004519">
    <property type="term" value="F:endonuclease activity"/>
    <property type="evidence" value="ECO:0007669"/>
    <property type="project" value="UniProtKB-KW"/>
</dbReference>
<keyword evidence="3" id="KW-0255">Endonuclease</keyword>
<dbReference type="Gene3D" id="3.30.420.10">
    <property type="entry name" value="Ribonuclease H-like superfamily/Ribonuclease H"/>
    <property type="match status" value="1"/>
</dbReference>
<dbReference type="EMBL" id="RCMG01000150">
    <property type="protein sequence ID" value="KAG2861592.1"/>
    <property type="molecule type" value="Genomic_DNA"/>
</dbReference>
<keyword evidence="5" id="KW-0460">Magnesium</keyword>
<protein>
    <recommendedName>
        <fullName evidence="10">Integrase catalytic domain-containing protein</fullName>
    </recommendedName>
</protein>
<dbReference type="EMBL" id="RCML01000925">
    <property type="protein sequence ID" value="KAG2967521.1"/>
    <property type="molecule type" value="Genomic_DNA"/>
</dbReference>
<reference evidence="16 17" key="1">
    <citation type="submission" date="2018-01" db="EMBL/GenBank/DDBJ databases">
        <title>Draft genome of the strawberry crown rot pathogen Phytophthora cactorum.</title>
        <authorList>
            <person name="Armitage A.D."/>
            <person name="Lysoe E."/>
            <person name="Nellist C.F."/>
            <person name="Harrison R.J."/>
            <person name="Brurberg M.B."/>
        </authorList>
    </citation>
    <scope>NUCLEOTIDE SEQUENCE [LARGE SCALE GENOMIC DNA]</scope>
    <source>
        <strain evidence="16 17">10300</strain>
    </source>
</reference>
<keyword evidence="1" id="KW-0540">Nuclease</keyword>
<evidence type="ECO:0000259" key="10">
    <source>
        <dbReference type="PROSITE" id="PS50994"/>
    </source>
</evidence>
<evidence type="ECO:0000256" key="1">
    <source>
        <dbReference type="ARBA" id="ARBA00022722"/>
    </source>
</evidence>
<dbReference type="Proteomes" id="UP000774804">
    <property type="component" value="Unassembled WGS sequence"/>
</dbReference>
<keyword evidence="7" id="KW-0695">RNA-directed DNA polymerase</keyword>
<gene>
    <name evidence="16" type="ORF">PC110_g18989</name>
    <name evidence="11" type="ORF">PC113_g7032</name>
    <name evidence="12" type="ORF">PC115_g18255</name>
    <name evidence="13" type="ORF">PC117_g20275</name>
    <name evidence="14" type="ORF">PC118_g18517</name>
    <name evidence="15" type="ORF">PC129_g16834</name>
</gene>
<evidence type="ECO:0000256" key="2">
    <source>
        <dbReference type="ARBA" id="ARBA00022723"/>
    </source>
</evidence>
<dbReference type="EMBL" id="MJFZ01000864">
    <property type="protein sequence ID" value="RAW24584.1"/>
    <property type="molecule type" value="Genomic_DNA"/>
</dbReference>
<dbReference type="InterPro" id="IPR039537">
    <property type="entry name" value="Retrotran_Ty1/copia-like"/>
</dbReference>
<dbReference type="Proteomes" id="UP000251314">
    <property type="component" value="Unassembled WGS sequence"/>
</dbReference>
<evidence type="ECO:0000256" key="4">
    <source>
        <dbReference type="ARBA" id="ARBA00022801"/>
    </source>
</evidence>
<evidence type="ECO:0000256" key="3">
    <source>
        <dbReference type="ARBA" id="ARBA00022759"/>
    </source>
</evidence>
<dbReference type="GO" id="GO:0015074">
    <property type="term" value="P:DNA integration"/>
    <property type="evidence" value="ECO:0007669"/>
    <property type="project" value="UniProtKB-KW"/>
</dbReference>
<evidence type="ECO:0000313" key="14">
    <source>
        <dbReference type="EMBL" id="KAG2967521.1"/>
    </source>
</evidence>
<reference evidence="11" key="2">
    <citation type="submission" date="2018-10" db="EMBL/GenBank/DDBJ databases">
        <title>Effector identification in a new, highly contiguous assembly of the strawberry crown rot pathogen Phytophthora cactorum.</title>
        <authorList>
            <person name="Armitage A.D."/>
            <person name="Nellist C.F."/>
            <person name="Bates H."/>
            <person name="Vickerstaff R.J."/>
            <person name="Harrison R.J."/>
        </authorList>
    </citation>
    <scope>NUCLEOTIDE SEQUENCE</scope>
    <source>
        <strain evidence="11">15-7</strain>
        <strain evidence="12">4032</strain>
        <strain evidence="13">4040</strain>
        <strain evidence="14">P415</strain>
        <strain evidence="15">P421</strain>
    </source>
</reference>
<dbReference type="AlphaFoldDB" id="A0A329RIX6"/>
<evidence type="ECO:0000256" key="9">
    <source>
        <dbReference type="ARBA" id="ARBA00023172"/>
    </source>
</evidence>
<evidence type="ECO:0000313" key="12">
    <source>
        <dbReference type="EMBL" id="KAG2894111.1"/>
    </source>
</evidence>
<dbReference type="OrthoDB" id="116155at2759"/>
<keyword evidence="8" id="KW-0239">DNA-directed DNA polymerase</keyword>
<dbReference type="EMBL" id="RCMK01000934">
    <property type="protein sequence ID" value="KAG2907171.1"/>
    <property type="molecule type" value="Genomic_DNA"/>
</dbReference>
<sequence>MEAMRYGNIYKLNTVGVEFVMSCHIHRKEPWAVVHDSPKHILFQRYGQLLPMADGVPRISDDVSTDHVCAGCYVGKTRADDFPRYPKKLVTNFGVLDLVHSDVMGPIQTKIPSGFTYVVTFIDDYSRHVTVYFMMAKSDVLPIFKKFKAAMENPTGTMFKCLRSDTGGGYTGRQFKAVFNRSGIKRENTVQYTP</sequence>
<feature type="domain" description="Integrase catalytic" evidence="10">
    <location>
        <begin position="82"/>
        <end position="194"/>
    </location>
</feature>
<dbReference type="GO" id="GO:0003964">
    <property type="term" value="F:RNA-directed DNA polymerase activity"/>
    <property type="evidence" value="ECO:0007669"/>
    <property type="project" value="UniProtKB-KW"/>
</dbReference>
<evidence type="ECO:0000256" key="8">
    <source>
        <dbReference type="ARBA" id="ARBA00022932"/>
    </source>
</evidence>
<keyword evidence="8" id="KW-0548">Nucleotidyltransferase</keyword>
<dbReference type="Pfam" id="PF00665">
    <property type="entry name" value="rve"/>
    <property type="match status" value="1"/>
</dbReference>
<evidence type="ECO:0000313" key="17">
    <source>
        <dbReference type="Proteomes" id="UP000251314"/>
    </source>
</evidence>
<evidence type="ECO:0000313" key="11">
    <source>
        <dbReference type="EMBL" id="KAG2861592.1"/>
    </source>
</evidence>
<dbReference type="PROSITE" id="PS50994">
    <property type="entry name" value="INTEGRASE"/>
    <property type="match status" value="1"/>
</dbReference>
<dbReference type="InterPro" id="IPR001584">
    <property type="entry name" value="Integrase_cat-core"/>
</dbReference>
<dbReference type="VEuPathDB" id="FungiDB:PC110_g18989"/>
<evidence type="ECO:0000313" key="13">
    <source>
        <dbReference type="EMBL" id="KAG2907171.1"/>
    </source>
</evidence>
<name>A0A329RIX6_9STRA</name>
<dbReference type="GO" id="GO:0006310">
    <property type="term" value="P:DNA recombination"/>
    <property type="evidence" value="ECO:0007669"/>
    <property type="project" value="UniProtKB-KW"/>
</dbReference>
<evidence type="ECO:0000313" key="15">
    <source>
        <dbReference type="EMBL" id="KAG3212199.1"/>
    </source>
</evidence>
<proteinExistence type="predicted"/>
<accession>A0A329RIX6</accession>
<dbReference type="InterPro" id="IPR036397">
    <property type="entry name" value="RNaseH_sf"/>
</dbReference>
<keyword evidence="9" id="KW-0233">DNA recombination</keyword>
<keyword evidence="6" id="KW-0229">DNA integration</keyword>
<keyword evidence="2" id="KW-0479">Metal-binding</keyword>
<dbReference type="GO" id="GO:0003676">
    <property type="term" value="F:nucleic acid binding"/>
    <property type="evidence" value="ECO:0007669"/>
    <property type="project" value="InterPro"/>
</dbReference>
<dbReference type="Proteomes" id="UP000736787">
    <property type="component" value="Unassembled WGS sequence"/>
</dbReference>
<dbReference type="Proteomes" id="UP000760860">
    <property type="component" value="Unassembled WGS sequence"/>
</dbReference>
<dbReference type="STRING" id="29920.A0A329RIX6"/>
<keyword evidence="17" id="KW-1185">Reference proteome</keyword>
<comment type="caution">
    <text evidence="16">The sequence shown here is derived from an EMBL/GenBank/DDBJ whole genome shotgun (WGS) entry which is preliminary data.</text>
</comment>
<dbReference type="Proteomes" id="UP000697107">
    <property type="component" value="Unassembled WGS sequence"/>
</dbReference>
<dbReference type="GO" id="GO:0046872">
    <property type="term" value="F:metal ion binding"/>
    <property type="evidence" value="ECO:0007669"/>
    <property type="project" value="UniProtKB-KW"/>
</dbReference>
<dbReference type="PANTHER" id="PTHR42648:SF11">
    <property type="entry name" value="TRANSPOSON TY4-P GAG-POL POLYPROTEIN"/>
    <property type="match status" value="1"/>
</dbReference>
<dbReference type="EMBL" id="RCMI01000930">
    <property type="protein sequence ID" value="KAG2894111.1"/>
    <property type="molecule type" value="Genomic_DNA"/>
</dbReference>